<evidence type="ECO:0000313" key="2">
    <source>
        <dbReference type="EMBL" id="SKB88001.1"/>
    </source>
</evidence>
<name>A0A1T5EVT9_9FLAO</name>
<dbReference type="InterPro" id="IPR036249">
    <property type="entry name" value="Thioredoxin-like_sf"/>
</dbReference>
<dbReference type="InterPro" id="IPR012336">
    <property type="entry name" value="Thioredoxin-like_fold"/>
</dbReference>
<dbReference type="PROSITE" id="PS51352">
    <property type="entry name" value="THIOREDOXIN_2"/>
    <property type="match status" value="1"/>
</dbReference>
<gene>
    <name evidence="2" type="ORF">SAMN05660477_01627</name>
</gene>
<dbReference type="STRING" id="619805.SAMN05660477_01627"/>
<dbReference type="PANTHER" id="PTHR43601">
    <property type="entry name" value="THIOREDOXIN, MITOCHONDRIAL"/>
    <property type="match status" value="1"/>
</dbReference>
<accession>A0A1T5EVT9</accession>
<dbReference type="SUPFAM" id="SSF52833">
    <property type="entry name" value="Thioredoxin-like"/>
    <property type="match status" value="1"/>
</dbReference>
<proteinExistence type="predicted"/>
<dbReference type="RefSeq" id="WP_079666871.1">
    <property type="nucleotide sequence ID" value="NZ_FUYZ01000004.1"/>
</dbReference>
<evidence type="ECO:0000259" key="1">
    <source>
        <dbReference type="PROSITE" id="PS51352"/>
    </source>
</evidence>
<dbReference type="AlphaFoldDB" id="A0A1T5EVT9"/>
<dbReference type="InterPro" id="IPR013766">
    <property type="entry name" value="Thioredoxin_domain"/>
</dbReference>
<evidence type="ECO:0000313" key="3">
    <source>
        <dbReference type="Proteomes" id="UP000191112"/>
    </source>
</evidence>
<organism evidence="2 3">
    <name type="scientific">Soonwooa buanensis</name>
    <dbReference type="NCBI Taxonomy" id="619805"/>
    <lineage>
        <taxon>Bacteria</taxon>
        <taxon>Pseudomonadati</taxon>
        <taxon>Bacteroidota</taxon>
        <taxon>Flavobacteriia</taxon>
        <taxon>Flavobacteriales</taxon>
        <taxon>Weeksellaceae</taxon>
        <taxon>Chryseobacterium group</taxon>
        <taxon>Soonwooa</taxon>
    </lineage>
</organism>
<reference evidence="2 3" key="1">
    <citation type="submission" date="2017-02" db="EMBL/GenBank/DDBJ databases">
        <authorList>
            <person name="Peterson S.W."/>
        </authorList>
    </citation>
    <scope>NUCLEOTIDE SEQUENCE [LARGE SCALE GENOMIC DNA]</scope>
    <source>
        <strain evidence="2 3">DSM 22323</strain>
    </source>
</reference>
<feature type="domain" description="Thioredoxin" evidence="1">
    <location>
        <begin position="23"/>
        <end position="175"/>
    </location>
</feature>
<dbReference type="Pfam" id="PF13098">
    <property type="entry name" value="Thioredoxin_2"/>
    <property type="match status" value="1"/>
</dbReference>
<keyword evidence="3" id="KW-1185">Reference proteome</keyword>
<dbReference type="EMBL" id="FUYZ01000004">
    <property type="protein sequence ID" value="SKB88001.1"/>
    <property type="molecule type" value="Genomic_DNA"/>
</dbReference>
<protein>
    <submittedName>
        <fullName evidence="2">Thioredoxin</fullName>
    </submittedName>
</protein>
<dbReference type="OrthoDB" id="120730at2"/>
<dbReference type="GO" id="GO:0045454">
    <property type="term" value="P:cell redox homeostasis"/>
    <property type="evidence" value="ECO:0007669"/>
    <property type="project" value="TreeGrafter"/>
</dbReference>
<dbReference type="PANTHER" id="PTHR43601:SF3">
    <property type="entry name" value="THIOREDOXIN, MITOCHONDRIAL"/>
    <property type="match status" value="1"/>
</dbReference>
<dbReference type="Proteomes" id="UP000191112">
    <property type="component" value="Unassembled WGS sequence"/>
</dbReference>
<dbReference type="Gene3D" id="3.40.30.10">
    <property type="entry name" value="Glutaredoxin"/>
    <property type="match status" value="1"/>
</dbReference>
<sequence>MSFFVEQSMLLKKAAVVFGLGISVAGWAQNSIKFEDTDFQTILAKAKKEKKIIFMDAFAAWCGPCKMMEKNVFTDAKVAEYYNKNFINARFDMEKGEGRTLAQKYSVRSYPTFLFLNGDGEAVGQELGYIESSEFIKVGERYNKPGNTQGSLQERFDKGDRDPDFLISYFKTAVQTNPIKAKMAAEAYFKAKKNLEFSADEINMLFGSIQSNQDFNYQYIVNNKDVLSKYIGNDNYSQFIFRVNIQKIIQDATNVDKKTFDEQLYIKEASKYISAEEVQKSLSIIKLSFYQSVQNWKEYEKAALDVFKTGDGFSAEDLLTAAKNFSDHITTKSSLERASMWAEKALMTEDSFRTNAMVATLYNKIGKKSEAKSFAESAVAHSKDQNVDLTELNKIINQK</sequence>